<evidence type="ECO:0000313" key="10">
    <source>
        <dbReference type="Proteomes" id="UP000538196"/>
    </source>
</evidence>
<dbReference type="GO" id="GO:0005886">
    <property type="term" value="C:plasma membrane"/>
    <property type="evidence" value="ECO:0007669"/>
    <property type="project" value="UniProtKB-SubCell"/>
</dbReference>
<evidence type="ECO:0000256" key="1">
    <source>
        <dbReference type="ARBA" id="ARBA00004651"/>
    </source>
</evidence>
<dbReference type="EMBL" id="JACHVP010000001">
    <property type="protein sequence ID" value="MBB2966256.1"/>
    <property type="molecule type" value="Genomic_DNA"/>
</dbReference>
<dbReference type="AlphaFoldDB" id="A0A7W4UVC7"/>
<reference evidence="9 10" key="1">
    <citation type="submission" date="2020-08" db="EMBL/GenBank/DDBJ databases">
        <title>Sequencing the genomes of 1000 actinobacteria strains.</title>
        <authorList>
            <person name="Klenk H.-P."/>
        </authorList>
    </citation>
    <scope>NUCLEOTIDE SEQUENCE [LARGE SCALE GENOMIC DNA]</scope>
    <source>
        <strain evidence="9 10">DSM 20146</strain>
    </source>
</reference>
<dbReference type="PROSITE" id="PS50850">
    <property type="entry name" value="MFS"/>
    <property type="match status" value="1"/>
</dbReference>
<comment type="caution">
    <text evidence="9">The sequence shown here is derived from an EMBL/GenBank/DDBJ whole genome shotgun (WGS) entry which is preliminary data.</text>
</comment>
<accession>A0A7W4UVC7</accession>
<proteinExistence type="predicted"/>
<evidence type="ECO:0000256" key="3">
    <source>
        <dbReference type="ARBA" id="ARBA00022475"/>
    </source>
</evidence>
<dbReference type="InterPro" id="IPR036259">
    <property type="entry name" value="MFS_trans_sf"/>
</dbReference>
<dbReference type="PANTHER" id="PTHR23513">
    <property type="entry name" value="INTEGRAL MEMBRANE EFFLUX PROTEIN-RELATED"/>
    <property type="match status" value="1"/>
</dbReference>
<dbReference type="Proteomes" id="UP000538196">
    <property type="component" value="Unassembled WGS sequence"/>
</dbReference>
<evidence type="ECO:0000256" key="5">
    <source>
        <dbReference type="ARBA" id="ARBA00022989"/>
    </source>
</evidence>
<feature type="transmembrane region" description="Helical" evidence="7">
    <location>
        <begin position="155"/>
        <end position="179"/>
    </location>
</feature>
<evidence type="ECO:0000256" key="2">
    <source>
        <dbReference type="ARBA" id="ARBA00022448"/>
    </source>
</evidence>
<feature type="transmembrane region" description="Helical" evidence="7">
    <location>
        <begin position="390"/>
        <end position="409"/>
    </location>
</feature>
<feature type="transmembrane region" description="Helical" evidence="7">
    <location>
        <begin position="82"/>
        <end position="104"/>
    </location>
</feature>
<evidence type="ECO:0000313" key="9">
    <source>
        <dbReference type="EMBL" id="MBB2966256.1"/>
    </source>
</evidence>
<dbReference type="InterPro" id="IPR010290">
    <property type="entry name" value="TM_effector"/>
</dbReference>
<evidence type="ECO:0000256" key="7">
    <source>
        <dbReference type="SAM" id="Phobius"/>
    </source>
</evidence>
<dbReference type="RefSeq" id="WP_021762177.1">
    <property type="nucleotide sequence ID" value="NZ_JACHVP010000001.1"/>
</dbReference>
<dbReference type="InterPro" id="IPR020846">
    <property type="entry name" value="MFS_dom"/>
</dbReference>
<keyword evidence="4 7" id="KW-0812">Transmembrane</keyword>
<feature type="transmembrane region" description="Helical" evidence="7">
    <location>
        <begin position="51"/>
        <end position="75"/>
    </location>
</feature>
<name>A0A7W4UVC7_LEIAQ</name>
<feature type="transmembrane region" description="Helical" evidence="7">
    <location>
        <begin position="110"/>
        <end position="134"/>
    </location>
</feature>
<evidence type="ECO:0000256" key="6">
    <source>
        <dbReference type="ARBA" id="ARBA00023136"/>
    </source>
</evidence>
<sequence>MTAAPEPRVRRSPMGAGFNRLWTAAIASNLADGIGRTAVPLIATTLTRDPALIAGVTAVTFLPWLLFGIPAGMLLDRVDRRIAMAVANSLRFAVAALLAALISADALTIWWLYACVLLFGLGETVFDNATTTVVPSLVGRDQLDRANGRMQSAEIVVQNFVATPIAGFLFAVALVLPVWLTGSGFLIAGLLALTIPVAAARAHVQATEAELASGAAVARPGMGAVVRFLTGHRFLRKMIILTSLTASALAFAQGSVVLLLLQTFSVPEALIGVVTAGVGVGALVGALISSALVARFGRGRIMFWSILVSGIGILGVGVTANVVVAILSYAVGAFGVAVWNVPWGALRQVLIPGDMLGRAMGIVRTIGWGLTPIATVLGGFVARIDLRLPFVIGGGAVVVLTLLCTRLLFSARTYDAGATEPAPQPVPEGSAS</sequence>
<comment type="subcellular location">
    <subcellularLocation>
        <location evidence="1">Cell membrane</location>
        <topology evidence="1">Multi-pass membrane protein</topology>
    </subcellularLocation>
</comment>
<feature type="transmembrane region" description="Helical" evidence="7">
    <location>
        <begin position="270"/>
        <end position="294"/>
    </location>
</feature>
<feature type="transmembrane region" description="Helical" evidence="7">
    <location>
        <begin position="301"/>
        <end position="320"/>
    </location>
</feature>
<dbReference type="PANTHER" id="PTHR23513:SF6">
    <property type="entry name" value="MAJOR FACILITATOR SUPERFAMILY ASSOCIATED DOMAIN-CONTAINING PROTEIN"/>
    <property type="match status" value="1"/>
</dbReference>
<dbReference type="Pfam" id="PF05977">
    <property type="entry name" value="MFS_3"/>
    <property type="match status" value="1"/>
</dbReference>
<feature type="transmembrane region" description="Helical" evidence="7">
    <location>
        <begin position="185"/>
        <end position="204"/>
    </location>
</feature>
<protein>
    <submittedName>
        <fullName evidence="9">MFS family permease</fullName>
    </submittedName>
</protein>
<organism evidence="9 10">
    <name type="scientific">Leifsonia aquatica</name>
    <name type="common">Corynebacterium aquaticum</name>
    <dbReference type="NCBI Taxonomy" id="144185"/>
    <lineage>
        <taxon>Bacteria</taxon>
        <taxon>Bacillati</taxon>
        <taxon>Actinomycetota</taxon>
        <taxon>Actinomycetes</taxon>
        <taxon>Micrococcales</taxon>
        <taxon>Microbacteriaceae</taxon>
        <taxon>Leifsonia</taxon>
    </lineage>
</organism>
<feature type="transmembrane region" description="Helical" evidence="7">
    <location>
        <begin position="21"/>
        <end position="39"/>
    </location>
</feature>
<keyword evidence="3" id="KW-1003">Cell membrane</keyword>
<evidence type="ECO:0000256" key="4">
    <source>
        <dbReference type="ARBA" id="ARBA00022692"/>
    </source>
</evidence>
<dbReference type="SUPFAM" id="SSF103473">
    <property type="entry name" value="MFS general substrate transporter"/>
    <property type="match status" value="1"/>
</dbReference>
<gene>
    <name evidence="9" type="ORF">FHX33_000988</name>
</gene>
<keyword evidence="10" id="KW-1185">Reference proteome</keyword>
<feature type="transmembrane region" description="Helical" evidence="7">
    <location>
        <begin position="366"/>
        <end position="384"/>
    </location>
</feature>
<dbReference type="GO" id="GO:0022857">
    <property type="term" value="F:transmembrane transporter activity"/>
    <property type="evidence" value="ECO:0007669"/>
    <property type="project" value="InterPro"/>
</dbReference>
<evidence type="ECO:0000259" key="8">
    <source>
        <dbReference type="PROSITE" id="PS50850"/>
    </source>
</evidence>
<feature type="transmembrane region" description="Helical" evidence="7">
    <location>
        <begin position="239"/>
        <end position="264"/>
    </location>
</feature>
<dbReference type="CDD" id="cd06173">
    <property type="entry name" value="MFS_MefA_like"/>
    <property type="match status" value="1"/>
</dbReference>
<feature type="domain" description="Major facilitator superfamily (MFS) profile" evidence="8">
    <location>
        <begin position="1"/>
        <end position="412"/>
    </location>
</feature>
<keyword evidence="2" id="KW-0813">Transport</keyword>
<keyword evidence="6 7" id="KW-0472">Membrane</keyword>
<dbReference type="Gene3D" id="1.20.1250.20">
    <property type="entry name" value="MFS general substrate transporter like domains"/>
    <property type="match status" value="1"/>
</dbReference>
<keyword evidence="5 7" id="KW-1133">Transmembrane helix</keyword>